<organism evidence="2 3">
    <name type="scientific">Phlebotomus papatasi</name>
    <name type="common">Sandfly</name>
    <dbReference type="NCBI Taxonomy" id="29031"/>
    <lineage>
        <taxon>Eukaryota</taxon>
        <taxon>Metazoa</taxon>
        <taxon>Ecdysozoa</taxon>
        <taxon>Arthropoda</taxon>
        <taxon>Hexapoda</taxon>
        <taxon>Insecta</taxon>
        <taxon>Pterygota</taxon>
        <taxon>Neoptera</taxon>
        <taxon>Endopterygota</taxon>
        <taxon>Diptera</taxon>
        <taxon>Nematocera</taxon>
        <taxon>Psychodoidea</taxon>
        <taxon>Psychodidae</taxon>
        <taxon>Phlebotomus</taxon>
        <taxon>Phlebotomus</taxon>
    </lineage>
</organism>
<dbReference type="InterPro" id="IPR043128">
    <property type="entry name" value="Rev_trsase/Diguanyl_cyclase"/>
</dbReference>
<dbReference type="PROSITE" id="PS50878">
    <property type="entry name" value="RT_POL"/>
    <property type="match status" value="1"/>
</dbReference>
<feature type="compositionally biased region" description="Basic residues" evidence="1">
    <location>
        <begin position="73"/>
        <end position="89"/>
    </location>
</feature>
<dbReference type="VEuPathDB" id="VectorBase:PPAPM1_008806"/>
<feature type="region of interest" description="Disordered" evidence="1">
    <location>
        <begin position="52"/>
        <end position="90"/>
    </location>
</feature>
<dbReference type="Pfam" id="PF00078">
    <property type="entry name" value="RVT_1"/>
    <property type="match status" value="1"/>
</dbReference>
<keyword evidence="3" id="KW-1185">Reference proteome</keyword>
<reference evidence="2" key="1">
    <citation type="submission" date="2022-08" db="UniProtKB">
        <authorList>
            <consortium name="EnsemblMetazoa"/>
        </authorList>
    </citation>
    <scope>IDENTIFICATION</scope>
    <source>
        <strain evidence="2">Israel</strain>
    </source>
</reference>
<protein>
    <submittedName>
        <fullName evidence="2">Uncharacterized protein</fullName>
    </submittedName>
</protein>
<dbReference type="EnsemblMetazoa" id="PPAI008742-RA">
    <property type="protein sequence ID" value="PPAI008742-PA"/>
    <property type="gene ID" value="PPAI008742"/>
</dbReference>
<proteinExistence type="predicted"/>
<dbReference type="Gene3D" id="3.30.70.270">
    <property type="match status" value="1"/>
</dbReference>
<evidence type="ECO:0000313" key="2">
    <source>
        <dbReference type="EnsemblMetazoa" id="PPAI008742-PA"/>
    </source>
</evidence>
<sequence>MKRRLLITQCPTVQLKEQYKLYNNTPSTVTGVEPNTLMLNFKPRTTWTILNKKGEEKIRNDPEEKSKEERKSIPKKKNKEQKQQPRKSKIPLVEKQEVLYFDALSRIWTRGRVHKRISPTVYIVDFGGTHKKCHRDQLKPFIRTPPPATPPPNTDGDDPFVTPPQGSVTEPPKRKRRRAILPTTPVIRRIPKPRPRHWCIHIRGILEGSNEATSRESIFPSPERILRYWSDIFKQEGSFIPDRTNKSPRNEELEDMWEPITIDEVKLARLDPRSAAGIDRISVQQFQKCPVHVRTLLFNVLLLVGHLTGRKSCARTVFLPKVEGSSDPKDYRPISITSVITRQFHKILAARLTSMHEWDERRAGFLPVDGCGENLAILNELIRFSRVNRRELHLGSLDISKAFNMVSRQAIINSVAQLGAPQNLVEYLRGLYANNQTTLEYGGSELYCRIKRDVRQCDPLSPLLFNLVMESALGRLDKKLSFSLYGVSENGLVYADDVILVASTSGGLKKNTGSFLGALREIGLDLNLAKCRILSLKPSDRDKRCKVPRYLVQWPKGGVARAIIDGGIPREDIQSAAETPAAHSDISRKESKALVKCKRYDSGSNALVASYTGHRKDGFMASD</sequence>
<feature type="region of interest" description="Disordered" evidence="1">
    <location>
        <begin position="142"/>
        <end position="177"/>
    </location>
</feature>
<name>A0A1B0GQ24_PHLPP</name>
<feature type="compositionally biased region" description="Basic and acidic residues" evidence="1">
    <location>
        <begin position="52"/>
        <end position="72"/>
    </location>
</feature>
<dbReference type="PANTHER" id="PTHR19446">
    <property type="entry name" value="REVERSE TRANSCRIPTASES"/>
    <property type="match status" value="1"/>
</dbReference>
<evidence type="ECO:0000313" key="3">
    <source>
        <dbReference type="Proteomes" id="UP000092462"/>
    </source>
</evidence>
<accession>A0A1B0GQ24</accession>
<dbReference type="AlphaFoldDB" id="A0A1B0GQ24"/>
<dbReference type="CDD" id="cd01650">
    <property type="entry name" value="RT_nLTR_like"/>
    <property type="match status" value="1"/>
</dbReference>
<dbReference type="EMBL" id="AJVK01035490">
    <property type="status" value="NOT_ANNOTATED_CDS"/>
    <property type="molecule type" value="Genomic_DNA"/>
</dbReference>
<dbReference type="Proteomes" id="UP000092462">
    <property type="component" value="Unassembled WGS sequence"/>
</dbReference>
<feature type="compositionally biased region" description="Pro residues" evidence="1">
    <location>
        <begin position="143"/>
        <end position="153"/>
    </location>
</feature>
<dbReference type="InterPro" id="IPR000477">
    <property type="entry name" value="RT_dom"/>
</dbReference>
<dbReference type="VEuPathDB" id="VectorBase:PPAI008742"/>
<evidence type="ECO:0000256" key="1">
    <source>
        <dbReference type="SAM" id="MobiDB-lite"/>
    </source>
</evidence>